<dbReference type="Pfam" id="PF16510">
    <property type="entry name" value="P22_portal"/>
    <property type="match status" value="1"/>
</dbReference>
<dbReference type="AlphaFoldDB" id="A0A9J9HFD9"/>
<feature type="coiled-coil region" evidence="1">
    <location>
        <begin position="574"/>
        <end position="601"/>
    </location>
</feature>
<evidence type="ECO:0008006" key="4">
    <source>
        <dbReference type="Google" id="ProtNLM"/>
    </source>
</evidence>
<name>A0A9J9HFD9_RHIWR</name>
<dbReference type="Proteomes" id="UP000001989">
    <property type="component" value="Chromosome"/>
</dbReference>
<gene>
    <name evidence="2" type="ordered locus">Swit_4443</name>
</gene>
<reference evidence="2 3" key="1">
    <citation type="journal article" date="2010" name="J. Bacteriol.">
        <title>Genome sequence of the dioxin-mineralizing bacterium Sphingomonas wittichii RW1.</title>
        <authorList>
            <person name="Miller T.R."/>
            <person name="Delcher A.L."/>
            <person name="Salzberg S.L."/>
            <person name="Saunders E."/>
            <person name="Detter J.C."/>
            <person name="Halden R.U."/>
        </authorList>
    </citation>
    <scope>NUCLEOTIDE SEQUENCE [LARGE SCALE GENOMIC DNA]</scope>
    <source>
        <strain evidence="3">DSM 6014 / CCUG 31198 / JCM 15750 / NBRC 105917 / EY 4224 / RW1</strain>
    </source>
</reference>
<proteinExistence type="predicted"/>
<dbReference type="OrthoDB" id="1632915at2"/>
<dbReference type="EMBL" id="CP000699">
    <property type="protein sequence ID" value="ABQ70781.1"/>
    <property type="molecule type" value="Genomic_DNA"/>
</dbReference>
<evidence type="ECO:0000313" key="2">
    <source>
        <dbReference type="EMBL" id="ABQ70781.1"/>
    </source>
</evidence>
<accession>A0A9J9HFD9</accession>
<dbReference type="InterPro" id="IPR032427">
    <property type="entry name" value="P22_portal"/>
</dbReference>
<dbReference type="KEGG" id="swi:Swit_4443"/>
<protein>
    <recommendedName>
        <fullName evidence="4">Portal protein</fullName>
    </recommendedName>
</protein>
<keyword evidence="1" id="KW-0175">Coiled coil</keyword>
<organism evidence="2 3">
    <name type="scientific">Rhizorhabdus wittichii (strain DSM 6014 / CCUG 31198 / JCM 15750 / NBRC 105917 / EY 4224 / RW1)</name>
    <name type="common">Sphingomonas wittichii</name>
    <dbReference type="NCBI Taxonomy" id="392499"/>
    <lineage>
        <taxon>Bacteria</taxon>
        <taxon>Pseudomonadati</taxon>
        <taxon>Pseudomonadota</taxon>
        <taxon>Alphaproteobacteria</taxon>
        <taxon>Sphingomonadales</taxon>
        <taxon>Sphingomonadaceae</taxon>
        <taxon>Rhizorhabdus</taxon>
    </lineage>
</organism>
<evidence type="ECO:0000256" key="1">
    <source>
        <dbReference type="SAM" id="Coils"/>
    </source>
</evidence>
<evidence type="ECO:0000313" key="3">
    <source>
        <dbReference type="Proteomes" id="UP000001989"/>
    </source>
</evidence>
<sequence length="672" mass="73302">MDDIVREAIDAFAAAEAHESDNRAAALDDLRFARLGGAWQWPDTVRRQREAEGRPCLTINKMPAFIRQVVNDSRQNKPAISVHPVERGDMKTAEVMSGLIRNIETMSNADIAYDTAVDCSATMGIGYIRVNLDWAADDGFDKDIVIRPVPNPFAVYGDPFSQAADSSDWMTAFIVEQMSEAQFARRFPGADPIDFASAAWSGTGGWADGQEKSVRVAEYWKREEVVRQLVQYAPAGGGGVAIAHVDELPRLKAMLGPIEVIGQPRPVKSFKVTQHVVNAVERLSSEDWAGRYIPIVPVYGEEVNVEGRRHFRSLIRDARDPQQMFNYWRTMATELVALAPKAPWVGRKGAFASDPRWTTANNATHAFLEYDGPEPPMRQPFAGVPAGELQAAMNAADDMKAVMGLYDASLGARSNETSGRAILARQREGDTSTFHFIDNLNRAIRHTGRILIDLIPKVYNSDRMIRVLGQDGKADLVRITDPQGVPDPAADIYNLTIGKYDLTVKSGPSYSTQREEAATMLTELVRANPASVGILGDLIVENLDLPGGDKVVKRLQAVLPEPVRQAEQGANPEAQAAQHQAQQLAQALQQLGAQLQAAQADKGRDDRKLDIDAYKAVTDRLASVATMVTPDMVRVMVIETLQDAQQTAARVPEAAVGPVEGPVAPGVAAPQG</sequence>
<keyword evidence="3" id="KW-1185">Reference proteome</keyword>